<feature type="active site" description="Tele-phosphohistidine intermediate" evidence="4">
    <location>
        <position position="13"/>
    </location>
</feature>
<comment type="pathway">
    <text evidence="4 5">Carbohydrate degradation; glycolysis; pyruvate from D-glyceraldehyde 3-phosphate: step 3/5.</text>
</comment>
<accession>A0ABY8W521</accession>
<dbReference type="InterPro" id="IPR029033">
    <property type="entry name" value="His_PPase_superfam"/>
</dbReference>
<protein>
    <recommendedName>
        <fullName evidence="4 5">2,3-bisphosphoglycerate-dependent phosphoglycerate mutase</fullName>
        <shortName evidence="4">BPG-dependent PGAM</shortName>
        <shortName evidence="4">PGAM</shortName>
        <shortName evidence="4">Phosphoglyceromutase</shortName>
        <shortName evidence="4">dPGM</shortName>
        <ecNumber evidence="4 5">5.4.2.11</ecNumber>
    </recommendedName>
</protein>
<dbReference type="Gene3D" id="3.40.50.1240">
    <property type="entry name" value="Phosphoglycerate mutase-like"/>
    <property type="match status" value="1"/>
</dbReference>
<keyword evidence="4" id="KW-0312">Gluconeogenesis</keyword>
<comment type="similarity">
    <text evidence="1 4">Belongs to the phosphoglycerate mutase family. BPG-dependent PGAM subfamily.</text>
</comment>
<comment type="function">
    <text evidence="4 5">Catalyzes the interconversion of 2-phosphoglycerate and 3-phosphoglycerate.</text>
</comment>
<feature type="binding site" evidence="4">
    <location>
        <begin position="187"/>
        <end position="188"/>
    </location>
    <ligand>
        <name>substrate</name>
    </ligand>
</feature>
<keyword evidence="2 4" id="KW-0324">Glycolysis</keyword>
<dbReference type="SUPFAM" id="SSF53254">
    <property type="entry name" value="Phosphoglycerate mutase-like"/>
    <property type="match status" value="1"/>
</dbReference>
<gene>
    <name evidence="4" type="primary">gpmA</name>
    <name evidence="6" type="ORF">ACTOB_004895</name>
</gene>
<dbReference type="CDD" id="cd07067">
    <property type="entry name" value="HP_PGM_like"/>
    <property type="match status" value="1"/>
</dbReference>
<dbReference type="PROSITE" id="PS00175">
    <property type="entry name" value="PG_MUTASE"/>
    <property type="match status" value="1"/>
</dbReference>
<keyword evidence="7" id="KW-1185">Reference proteome</keyword>
<evidence type="ECO:0000256" key="1">
    <source>
        <dbReference type="ARBA" id="ARBA00006717"/>
    </source>
</evidence>
<feature type="site" description="Transition state stabilizer" evidence="4">
    <location>
        <position position="186"/>
    </location>
</feature>
<feature type="binding site" evidence="4">
    <location>
        <begin position="25"/>
        <end position="26"/>
    </location>
    <ligand>
        <name>substrate</name>
    </ligand>
</feature>
<keyword evidence="3 4" id="KW-0413">Isomerase</keyword>
<dbReference type="InterPro" id="IPR005952">
    <property type="entry name" value="Phosphogly_mut1"/>
</dbReference>
<proteinExistence type="inferred from homology"/>
<dbReference type="EMBL" id="CP126980">
    <property type="protein sequence ID" value="WIM92936.1"/>
    <property type="molecule type" value="Genomic_DNA"/>
</dbReference>
<feature type="binding site" evidence="4">
    <location>
        <begin position="118"/>
        <end position="119"/>
    </location>
    <ligand>
        <name>substrate</name>
    </ligand>
</feature>
<reference evidence="6 7" key="1">
    <citation type="submission" date="2023-06" db="EMBL/GenBank/DDBJ databases">
        <authorList>
            <person name="Yushchuk O."/>
            <person name="Binda E."/>
            <person name="Ruckert-Reed C."/>
            <person name="Fedorenko V."/>
            <person name="Kalinowski J."/>
            <person name="Marinelli F."/>
        </authorList>
    </citation>
    <scope>NUCLEOTIDE SEQUENCE [LARGE SCALE GENOMIC DNA]</scope>
    <source>
        <strain evidence="6 7">NRRL 3884</strain>
    </source>
</reference>
<dbReference type="SMART" id="SM00855">
    <property type="entry name" value="PGAM"/>
    <property type="match status" value="1"/>
</dbReference>
<dbReference type="EC" id="5.4.2.11" evidence="4 5"/>
<name>A0ABY8W521_9ACTN</name>
<evidence type="ECO:0000256" key="5">
    <source>
        <dbReference type="RuleBase" id="RU004512"/>
    </source>
</evidence>
<feature type="active site" description="Proton donor/acceptor" evidence="4">
    <location>
        <position position="91"/>
    </location>
</feature>
<feature type="binding site" evidence="4">
    <location>
        <begin position="91"/>
        <end position="94"/>
    </location>
    <ligand>
        <name>substrate</name>
    </ligand>
</feature>
<dbReference type="RefSeq" id="WP_284914143.1">
    <property type="nucleotide sequence ID" value="NZ_CP126980.1"/>
</dbReference>
<dbReference type="InterPro" id="IPR013078">
    <property type="entry name" value="His_Pase_superF_clade-1"/>
</dbReference>
<evidence type="ECO:0000313" key="6">
    <source>
        <dbReference type="EMBL" id="WIM92936.1"/>
    </source>
</evidence>
<organism evidence="6 7">
    <name type="scientific">Actinoplanes oblitus</name>
    <dbReference type="NCBI Taxonomy" id="3040509"/>
    <lineage>
        <taxon>Bacteria</taxon>
        <taxon>Bacillati</taxon>
        <taxon>Actinomycetota</taxon>
        <taxon>Actinomycetes</taxon>
        <taxon>Micromonosporales</taxon>
        <taxon>Micromonosporaceae</taxon>
        <taxon>Actinoplanes</taxon>
    </lineage>
</organism>
<dbReference type="InterPro" id="IPR001345">
    <property type="entry name" value="PG/BPGM_mutase_AS"/>
</dbReference>
<sequence length="262" mass="27573">MTASGGALLLLRHGQSVSNAADIFTGWSDPPLSALGATQARQAGATLDRLGRRPTSVHTSLLRRSIDTAAIVVAVLGFGRLPVHRSWRLNERHYGALTGRDKRAVAAEVDAATFRAWRRSYAIAPPAMSESAAAAMYADPRYAGLPPEALPRTESLADVRARLLPYWSDVLRPLLVAGETPLVVGHGNSLRAFVMHLEGLSPAAVERLDIPTGVPMLYHLDRGGQTGTGAAGRYLDPVSATEPVRIGPGLPALSTPGPSGAG</sequence>
<evidence type="ECO:0000256" key="3">
    <source>
        <dbReference type="ARBA" id="ARBA00023235"/>
    </source>
</evidence>
<dbReference type="Proteomes" id="UP001240150">
    <property type="component" value="Chromosome"/>
</dbReference>
<feature type="binding site" evidence="4">
    <location>
        <position position="64"/>
    </location>
    <ligand>
        <name>substrate</name>
    </ligand>
</feature>
<evidence type="ECO:0000313" key="7">
    <source>
        <dbReference type="Proteomes" id="UP001240150"/>
    </source>
</evidence>
<feature type="binding site" evidence="4">
    <location>
        <begin position="12"/>
        <end position="19"/>
    </location>
    <ligand>
        <name>substrate</name>
    </ligand>
</feature>
<evidence type="ECO:0000256" key="4">
    <source>
        <dbReference type="HAMAP-Rule" id="MF_01039"/>
    </source>
</evidence>
<feature type="binding site" evidence="4">
    <location>
        <position position="102"/>
    </location>
    <ligand>
        <name>substrate</name>
    </ligand>
</feature>
<dbReference type="HAMAP" id="MF_01039">
    <property type="entry name" value="PGAM_GpmA"/>
    <property type="match status" value="1"/>
</dbReference>
<evidence type="ECO:0000256" key="2">
    <source>
        <dbReference type="ARBA" id="ARBA00023152"/>
    </source>
</evidence>
<dbReference type="PANTHER" id="PTHR11931">
    <property type="entry name" value="PHOSPHOGLYCERATE MUTASE"/>
    <property type="match status" value="1"/>
</dbReference>
<dbReference type="NCBIfam" id="TIGR01258">
    <property type="entry name" value="pgm_1"/>
    <property type="match status" value="1"/>
</dbReference>
<comment type="catalytic activity">
    <reaction evidence="4 5">
        <text>(2R)-2-phosphoglycerate = (2R)-3-phosphoglycerate</text>
        <dbReference type="Rhea" id="RHEA:15901"/>
        <dbReference type="ChEBI" id="CHEBI:58272"/>
        <dbReference type="ChEBI" id="CHEBI:58289"/>
        <dbReference type="EC" id="5.4.2.11"/>
    </reaction>
</comment>
<dbReference type="Pfam" id="PF00300">
    <property type="entry name" value="His_Phos_1"/>
    <property type="match status" value="2"/>
</dbReference>